<dbReference type="Pfam" id="PF01814">
    <property type="entry name" value="Hemerythrin"/>
    <property type="match status" value="1"/>
</dbReference>
<dbReference type="PANTHER" id="PTHR35585:SF1">
    <property type="entry name" value="HHE DOMAIN PROTEIN (AFU_ORTHOLOGUE AFUA_4G00730)"/>
    <property type="match status" value="1"/>
</dbReference>
<dbReference type="AlphaFoldDB" id="A0AAN7CPL4"/>
<protein>
    <recommendedName>
        <fullName evidence="1">Hemerythrin-like domain-containing protein</fullName>
    </recommendedName>
</protein>
<feature type="domain" description="Hemerythrin-like" evidence="1">
    <location>
        <begin position="4"/>
        <end position="111"/>
    </location>
</feature>
<keyword evidence="3" id="KW-1185">Reference proteome</keyword>
<evidence type="ECO:0000259" key="1">
    <source>
        <dbReference type="Pfam" id="PF01814"/>
    </source>
</evidence>
<comment type="caution">
    <text evidence="2">The sequence shown here is derived from an EMBL/GenBank/DDBJ whole genome shotgun (WGS) entry which is preliminary data.</text>
</comment>
<dbReference type="InterPro" id="IPR012312">
    <property type="entry name" value="Hemerythrin-like"/>
</dbReference>
<reference evidence="2" key="1">
    <citation type="journal article" date="2023" name="Mol. Phylogenet. Evol.">
        <title>Genome-scale phylogeny and comparative genomics of the fungal order Sordariales.</title>
        <authorList>
            <person name="Hensen N."/>
            <person name="Bonometti L."/>
            <person name="Westerberg I."/>
            <person name="Brannstrom I.O."/>
            <person name="Guillou S."/>
            <person name="Cros-Aarteil S."/>
            <person name="Calhoun S."/>
            <person name="Haridas S."/>
            <person name="Kuo A."/>
            <person name="Mondo S."/>
            <person name="Pangilinan J."/>
            <person name="Riley R."/>
            <person name="LaButti K."/>
            <person name="Andreopoulos B."/>
            <person name="Lipzen A."/>
            <person name="Chen C."/>
            <person name="Yan M."/>
            <person name="Daum C."/>
            <person name="Ng V."/>
            <person name="Clum A."/>
            <person name="Steindorff A."/>
            <person name="Ohm R.A."/>
            <person name="Martin F."/>
            <person name="Silar P."/>
            <person name="Natvig D.O."/>
            <person name="Lalanne C."/>
            <person name="Gautier V."/>
            <person name="Ament-Velasquez S.L."/>
            <person name="Kruys A."/>
            <person name="Hutchinson M.I."/>
            <person name="Powell A.J."/>
            <person name="Barry K."/>
            <person name="Miller A.N."/>
            <person name="Grigoriev I.V."/>
            <person name="Debuchy R."/>
            <person name="Gladieux P."/>
            <person name="Hiltunen Thoren M."/>
            <person name="Johannesson H."/>
        </authorList>
    </citation>
    <scope>NUCLEOTIDE SEQUENCE</scope>
    <source>
        <strain evidence="2">CBS 359.72</strain>
    </source>
</reference>
<organism evidence="2 3">
    <name type="scientific">Corynascus novoguineensis</name>
    <dbReference type="NCBI Taxonomy" id="1126955"/>
    <lineage>
        <taxon>Eukaryota</taxon>
        <taxon>Fungi</taxon>
        <taxon>Dikarya</taxon>
        <taxon>Ascomycota</taxon>
        <taxon>Pezizomycotina</taxon>
        <taxon>Sordariomycetes</taxon>
        <taxon>Sordariomycetidae</taxon>
        <taxon>Sordariales</taxon>
        <taxon>Chaetomiaceae</taxon>
        <taxon>Corynascus</taxon>
    </lineage>
</organism>
<accession>A0AAN7CPL4</accession>
<dbReference type="EMBL" id="MU857685">
    <property type="protein sequence ID" value="KAK4245984.1"/>
    <property type="molecule type" value="Genomic_DNA"/>
</dbReference>
<sequence>MPRISEAVKHDHALIKRAYRRLRDADPENRNPNEFMWALNRYLIVEDLVVSPTLDNHVARGGERHRRLSEDYDSMNSKLRHMQRFDPAEASFDSALSAIWVDLEPHIREEATGDLTSLEESLSRSDSEALGQKYEDVKELLQRPYGENGVPDERTLSAILEMPRQELMVKIGIAE</sequence>
<evidence type="ECO:0000313" key="2">
    <source>
        <dbReference type="EMBL" id="KAK4245984.1"/>
    </source>
</evidence>
<proteinExistence type="predicted"/>
<dbReference type="Proteomes" id="UP001303647">
    <property type="component" value="Unassembled WGS sequence"/>
</dbReference>
<name>A0AAN7CPL4_9PEZI</name>
<gene>
    <name evidence="2" type="ORF">C7999DRAFT_15836</name>
</gene>
<reference evidence="2" key="2">
    <citation type="submission" date="2023-05" db="EMBL/GenBank/DDBJ databases">
        <authorList>
            <consortium name="Lawrence Berkeley National Laboratory"/>
            <person name="Steindorff A."/>
            <person name="Hensen N."/>
            <person name="Bonometti L."/>
            <person name="Westerberg I."/>
            <person name="Brannstrom I.O."/>
            <person name="Guillou S."/>
            <person name="Cros-Aarteil S."/>
            <person name="Calhoun S."/>
            <person name="Haridas S."/>
            <person name="Kuo A."/>
            <person name="Mondo S."/>
            <person name="Pangilinan J."/>
            <person name="Riley R."/>
            <person name="Labutti K."/>
            <person name="Andreopoulos B."/>
            <person name="Lipzen A."/>
            <person name="Chen C."/>
            <person name="Yanf M."/>
            <person name="Daum C."/>
            <person name="Ng V."/>
            <person name="Clum A."/>
            <person name="Ohm R."/>
            <person name="Martin F."/>
            <person name="Silar P."/>
            <person name="Natvig D."/>
            <person name="Lalanne C."/>
            <person name="Gautier V."/>
            <person name="Ament-Velasquez S.L."/>
            <person name="Kruys A."/>
            <person name="Hutchinson M.I."/>
            <person name="Powell A.J."/>
            <person name="Barry K."/>
            <person name="Miller A.N."/>
            <person name="Grigoriev I.V."/>
            <person name="Debuchy R."/>
            <person name="Gladieux P."/>
            <person name="Thoren M.H."/>
            <person name="Johannesson H."/>
        </authorList>
    </citation>
    <scope>NUCLEOTIDE SEQUENCE</scope>
    <source>
        <strain evidence="2">CBS 359.72</strain>
    </source>
</reference>
<dbReference type="PANTHER" id="PTHR35585">
    <property type="entry name" value="HHE DOMAIN PROTEIN (AFU_ORTHOLOGUE AFUA_4G00730)"/>
    <property type="match status" value="1"/>
</dbReference>
<evidence type="ECO:0000313" key="3">
    <source>
        <dbReference type="Proteomes" id="UP001303647"/>
    </source>
</evidence>